<dbReference type="RefSeq" id="WP_408157844.1">
    <property type="nucleotide sequence ID" value="NZ_JAQQFM010000004.1"/>
</dbReference>
<comment type="caution">
    <text evidence="3">The sequence shown here is derived from an EMBL/GenBank/DDBJ whole genome shotgun (WGS) entry which is preliminary data.</text>
</comment>
<dbReference type="InterPro" id="IPR026870">
    <property type="entry name" value="Zinc_ribbon_dom"/>
</dbReference>
<reference evidence="3 4" key="1">
    <citation type="journal article" date="2024" name="Chem. Sci.">
        <title>Discovery of megapolipeptins by genome mining of a Burkholderiales bacteria collection.</title>
        <authorList>
            <person name="Paulo B.S."/>
            <person name="Recchia M.J.J."/>
            <person name="Lee S."/>
            <person name="Fergusson C.H."/>
            <person name="Romanowski S.B."/>
            <person name="Hernandez A."/>
            <person name="Krull N."/>
            <person name="Liu D.Y."/>
            <person name="Cavanagh H."/>
            <person name="Bos A."/>
            <person name="Gray C.A."/>
            <person name="Murphy B.T."/>
            <person name="Linington R.G."/>
            <person name="Eustaquio A.S."/>
        </authorList>
    </citation>
    <scope>NUCLEOTIDE SEQUENCE [LARGE SCALE GENOMIC DNA]</scope>
    <source>
        <strain evidence="3 4">RL21-008-BIB-A</strain>
    </source>
</reference>
<feature type="domain" description="Zinc-ribbon" evidence="2">
    <location>
        <begin position="4"/>
        <end position="26"/>
    </location>
</feature>
<evidence type="ECO:0000259" key="2">
    <source>
        <dbReference type="Pfam" id="PF13240"/>
    </source>
</evidence>
<evidence type="ECO:0000313" key="4">
    <source>
        <dbReference type="Proteomes" id="UP001629246"/>
    </source>
</evidence>
<keyword evidence="4" id="KW-1185">Reference proteome</keyword>
<name>A0ABW9AAN9_9BURK</name>
<dbReference type="Proteomes" id="UP001629246">
    <property type="component" value="Unassembled WGS sequence"/>
</dbReference>
<accession>A0ABW9AAN9</accession>
<evidence type="ECO:0000313" key="3">
    <source>
        <dbReference type="EMBL" id="MFL9924838.1"/>
    </source>
</evidence>
<dbReference type="EMBL" id="JAQQFM010000004">
    <property type="protein sequence ID" value="MFL9924838.1"/>
    <property type="molecule type" value="Genomic_DNA"/>
</dbReference>
<dbReference type="Pfam" id="PF13240">
    <property type="entry name" value="Zn_Ribbon_1"/>
    <property type="match status" value="1"/>
</dbReference>
<organism evidence="3 4">
    <name type="scientific">Herbaspirillum lusitanum</name>
    <dbReference type="NCBI Taxonomy" id="213312"/>
    <lineage>
        <taxon>Bacteria</taxon>
        <taxon>Pseudomonadati</taxon>
        <taxon>Pseudomonadota</taxon>
        <taxon>Betaproteobacteria</taxon>
        <taxon>Burkholderiales</taxon>
        <taxon>Oxalobacteraceae</taxon>
        <taxon>Herbaspirillum</taxon>
    </lineage>
</organism>
<evidence type="ECO:0000256" key="1">
    <source>
        <dbReference type="SAM" id="Phobius"/>
    </source>
</evidence>
<feature type="transmembrane region" description="Helical" evidence="1">
    <location>
        <begin position="74"/>
        <end position="95"/>
    </location>
</feature>
<proteinExistence type="predicted"/>
<sequence>MTRFCTQCGSANLDVAVFCDECGAVLRPPEAQKAASQMDAGTDTAGAVMPVMQTTATEPPRKPSRLRIGRRKTWMIGLVIGALVLGAGAAVNWWLAPEAATEQSFSRAVEQYLSENARMREALLCAANERLQNNVLSISQFESGNRGWADLLVQAGVLEGPRLESSGFGFFNRSQYIYNVTDVGRKWVRNGRVCLGNSLSVRSLTGFDQVQQVGEESMAPAHSVLEIADQAPWLKNSPLREQILQKSGKAKLELTLTLTLVDKKWKVSEAAENRRRLANKFEGFGKESSEVQDASAGKPGWIARIKTWLHIDDHPLIGKWRDATGMVTFEFSADSMTENGKLIPARFETQGDVVKVIPDKNPQQGFKVQMRGKDSAVIDLGLLSLRLARVE</sequence>
<keyword evidence="1" id="KW-0812">Transmembrane</keyword>
<protein>
    <submittedName>
        <fullName evidence="3">Zinc-ribbon domain-containing protein</fullName>
    </submittedName>
</protein>
<keyword evidence="1" id="KW-0472">Membrane</keyword>
<gene>
    <name evidence="3" type="ORF">PQR62_11220</name>
</gene>
<keyword evidence="1" id="KW-1133">Transmembrane helix</keyword>